<dbReference type="PANTHER" id="PTHR43625">
    <property type="entry name" value="AFLATOXIN B1 ALDEHYDE REDUCTASE"/>
    <property type="match status" value="1"/>
</dbReference>
<sequence>MFQPPTSTRTLRGISGFCLFHVTKLSEQGAAIGIDLRIGKLVLLENCTIPTVILKTQLQASIQQTIDNQIFASVTMVELFGIEVGSIGYGMMGLTWRSVVPLEQEDCIHLLNTAFESGARFWNAGEFYGTPEKNSLHLLKEYFTRYPERASQVVLSIKGGLDPVKMTPDGSEKGVTRSIEQCIRVLDGTKKIDIFECARVDPEVPIEETIMALARFVKEGKIGGIGLSEVRAETIKRAHKVHKISIVEIELSLWTTDVLQNGIAETCHNLGIPMAAYAPLSRGALTGKFVTKNSELPESRRAYPKFQDENLENNLRLSKEIENMAKAKNCTPTQVALGWITSLGQHKGQIIIPIPGAEKEEWVRQNSTAVTLTKEEMQHIDNALQANRTRGDRYWAAFAKYCEEK</sequence>
<evidence type="ECO:0000256" key="1">
    <source>
        <dbReference type="ARBA" id="ARBA00023002"/>
    </source>
</evidence>
<gene>
    <name evidence="3" type="ORF">B0A52_02867</name>
</gene>
<dbReference type="InterPro" id="IPR023210">
    <property type="entry name" value="NADP_OxRdtase_dom"/>
</dbReference>
<dbReference type="OrthoDB" id="37537at2759"/>
<proteinExistence type="predicted"/>
<dbReference type="Gene3D" id="3.20.20.100">
    <property type="entry name" value="NADP-dependent oxidoreductase domain"/>
    <property type="match status" value="1"/>
</dbReference>
<feature type="domain" description="NADP-dependent oxidoreductase" evidence="2">
    <location>
        <begin position="87"/>
        <end position="383"/>
    </location>
</feature>
<dbReference type="PANTHER" id="PTHR43625:SF78">
    <property type="entry name" value="PYRIDOXAL REDUCTASE-RELATED"/>
    <property type="match status" value="1"/>
</dbReference>
<comment type="caution">
    <text evidence="3">The sequence shown here is derived from an EMBL/GenBank/DDBJ whole genome shotgun (WGS) entry which is preliminary data.</text>
</comment>
<dbReference type="SUPFAM" id="SSF51430">
    <property type="entry name" value="NAD(P)-linked oxidoreductase"/>
    <property type="match status" value="1"/>
</dbReference>
<dbReference type="CDD" id="cd19077">
    <property type="entry name" value="AKR_AKR8A1-2"/>
    <property type="match status" value="1"/>
</dbReference>
<evidence type="ECO:0000313" key="4">
    <source>
        <dbReference type="Proteomes" id="UP000288859"/>
    </source>
</evidence>
<dbReference type="Pfam" id="PF00248">
    <property type="entry name" value="Aldo_ket_red"/>
    <property type="match status" value="1"/>
</dbReference>
<organism evidence="3 4">
    <name type="scientific">Exophiala mesophila</name>
    <name type="common">Black yeast-like fungus</name>
    <dbReference type="NCBI Taxonomy" id="212818"/>
    <lineage>
        <taxon>Eukaryota</taxon>
        <taxon>Fungi</taxon>
        <taxon>Dikarya</taxon>
        <taxon>Ascomycota</taxon>
        <taxon>Pezizomycotina</taxon>
        <taxon>Eurotiomycetes</taxon>
        <taxon>Chaetothyriomycetidae</taxon>
        <taxon>Chaetothyriales</taxon>
        <taxon>Herpotrichiellaceae</taxon>
        <taxon>Exophiala</taxon>
    </lineage>
</organism>
<protein>
    <recommendedName>
        <fullName evidence="2">NADP-dependent oxidoreductase domain-containing protein</fullName>
    </recommendedName>
</protein>
<dbReference type="GO" id="GO:0005737">
    <property type="term" value="C:cytoplasm"/>
    <property type="evidence" value="ECO:0007669"/>
    <property type="project" value="TreeGrafter"/>
</dbReference>
<evidence type="ECO:0000259" key="2">
    <source>
        <dbReference type="Pfam" id="PF00248"/>
    </source>
</evidence>
<dbReference type="VEuPathDB" id="FungiDB:PV10_07970"/>
<dbReference type="InterPro" id="IPR036812">
    <property type="entry name" value="NAD(P)_OxRdtase_dom_sf"/>
</dbReference>
<evidence type="ECO:0000313" key="3">
    <source>
        <dbReference type="EMBL" id="RVX73977.1"/>
    </source>
</evidence>
<dbReference type="AlphaFoldDB" id="A0A438NDW2"/>
<dbReference type="GO" id="GO:0016491">
    <property type="term" value="F:oxidoreductase activity"/>
    <property type="evidence" value="ECO:0007669"/>
    <property type="project" value="UniProtKB-KW"/>
</dbReference>
<dbReference type="Proteomes" id="UP000288859">
    <property type="component" value="Unassembled WGS sequence"/>
</dbReference>
<reference evidence="3 4" key="1">
    <citation type="submission" date="2017-03" db="EMBL/GenBank/DDBJ databases">
        <title>Genomes of endolithic fungi from Antarctica.</title>
        <authorList>
            <person name="Coleine C."/>
            <person name="Masonjones S."/>
            <person name="Stajich J.E."/>
        </authorList>
    </citation>
    <scope>NUCLEOTIDE SEQUENCE [LARGE SCALE GENOMIC DNA]</scope>
    <source>
        <strain evidence="3 4">CCFEE 6314</strain>
    </source>
</reference>
<dbReference type="EMBL" id="NAJM01000006">
    <property type="protein sequence ID" value="RVX73977.1"/>
    <property type="molecule type" value="Genomic_DNA"/>
</dbReference>
<keyword evidence="1" id="KW-0560">Oxidoreductase</keyword>
<accession>A0A438NDW2</accession>
<dbReference type="InterPro" id="IPR050791">
    <property type="entry name" value="Aldo-Keto_reductase"/>
</dbReference>
<name>A0A438NDW2_EXOME</name>